<reference evidence="2 3" key="1">
    <citation type="journal article" date="2010" name="ChemBioChem">
        <title>Cloning and characterization of the biosynthetic gene cluster of 16-membered macrolide antibiotic FD-891: involvement of a dual functional cytochrome P450 monooxygenase catalyzing epoxidation and hydroxylation.</title>
        <authorList>
            <person name="Kudo F."/>
            <person name="Motegi A."/>
            <person name="Mizoue K."/>
            <person name="Eguchi T."/>
        </authorList>
    </citation>
    <scope>NUCLEOTIDE SEQUENCE [LARGE SCALE GENOMIC DNA]</scope>
    <source>
        <strain evidence="2 3">A-8890</strain>
    </source>
</reference>
<accession>A0ABM7FMB2</accession>
<feature type="compositionally biased region" description="Basic and acidic residues" evidence="1">
    <location>
        <begin position="10"/>
        <end position="20"/>
    </location>
</feature>
<gene>
    <name evidence="2" type="ORF">SGFS_090000</name>
</gene>
<dbReference type="Proteomes" id="UP001321542">
    <property type="component" value="Chromosome"/>
</dbReference>
<evidence type="ECO:0000256" key="1">
    <source>
        <dbReference type="SAM" id="MobiDB-lite"/>
    </source>
</evidence>
<dbReference type="EMBL" id="AP018448">
    <property type="protein sequence ID" value="BBC37706.1"/>
    <property type="molecule type" value="Genomic_DNA"/>
</dbReference>
<proteinExistence type="predicted"/>
<sequence length="91" mass="9531">MRLGDAVDDGLGRRDHEGHGHSPYGGEGFDVHRIGRAEIAHADCHGSARYVRGRGLASEFPAAGGKSGQVGRWVSGGYGTVGPRWYGTIAA</sequence>
<feature type="region of interest" description="Disordered" evidence="1">
    <location>
        <begin position="1"/>
        <end position="27"/>
    </location>
</feature>
<name>A0ABM7FMB2_9ACTN</name>
<evidence type="ECO:0000313" key="2">
    <source>
        <dbReference type="EMBL" id="BBC37706.1"/>
    </source>
</evidence>
<organism evidence="2 3">
    <name type="scientific">Streptomyces graminofaciens</name>
    <dbReference type="NCBI Taxonomy" id="68212"/>
    <lineage>
        <taxon>Bacteria</taxon>
        <taxon>Bacillati</taxon>
        <taxon>Actinomycetota</taxon>
        <taxon>Actinomycetes</taxon>
        <taxon>Kitasatosporales</taxon>
        <taxon>Streptomycetaceae</taxon>
        <taxon>Streptomyces</taxon>
    </lineage>
</organism>
<evidence type="ECO:0000313" key="3">
    <source>
        <dbReference type="Proteomes" id="UP001321542"/>
    </source>
</evidence>
<reference evidence="2 3" key="2">
    <citation type="journal article" date="2023" name="ChemBioChem">
        <title>Acyltransferase Domain Exchange between Two Independent Type I Polyketide Synthases in the Same Producer Strain of Macrolide Antibiotics.</title>
        <authorList>
            <person name="Kudo F."/>
            <person name="Kishikawa K."/>
            <person name="Tsuboi K."/>
            <person name="Kido T."/>
            <person name="Usui T."/>
            <person name="Hashimoto J."/>
            <person name="Shin-Ya K."/>
            <person name="Miyanaga A."/>
            <person name="Eguchi T."/>
        </authorList>
    </citation>
    <scope>NUCLEOTIDE SEQUENCE [LARGE SCALE GENOMIC DNA]</scope>
    <source>
        <strain evidence="2 3">A-8890</strain>
    </source>
</reference>
<keyword evidence="3" id="KW-1185">Reference proteome</keyword>
<protein>
    <submittedName>
        <fullName evidence="2">Uncharacterized protein</fullName>
    </submittedName>
</protein>